<reference evidence="8" key="2">
    <citation type="submission" date="2025-09" db="UniProtKB">
        <authorList>
            <consortium name="Ensembl"/>
        </authorList>
    </citation>
    <scope>IDENTIFICATION</scope>
</reference>
<accession>A0A8C8R771</accession>
<dbReference type="GO" id="GO:0004620">
    <property type="term" value="F:phospholipase activity"/>
    <property type="evidence" value="ECO:0007669"/>
    <property type="project" value="InterPro"/>
</dbReference>
<dbReference type="GO" id="GO:0005576">
    <property type="term" value="C:extracellular region"/>
    <property type="evidence" value="ECO:0007669"/>
    <property type="project" value="TreeGrafter"/>
</dbReference>
<keyword evidence="3 7" id="KW-0378">Hydrolase</keyword>
<dbReference type="Gene3D" id="1.10.439.20">
    <property type="entry name" value="Phospholipase B-like, domain 2"/>
    <property type="match status" value="1"/>
</dbReference>
<feature type="signal peptide" evidence="7">
    <location>
        <begin position="1"/>
        <end position="22"/>
    </location>
</feature>
<evidence type="ECO:0000313" key="8">
    <source>
        <dbReference type="Ensembl" id="ENSPCEP00000001054.1"/>
    </source>
</evidence>
<evidence type="ECO:0000256" key="6">
    <source>
        <dbReference type="ARBA" id="ARBA00023180"/>
    </source>
</evidence>
<evidence type="ECO:0000256" key="5">
    <source>
        <dbReference type="ARBA" id="ARBA00023098"/>
    </source>
</evidence>
<dbReference type="Pfam" id="PF04916">
    <property type="entry name" value="Phospholip_B"/>
    <property type="match status" value="1"/>
</dbReference>
<comment type="function">
    <text evidence="7">Putative phospholipase.</text>
</comment>
<dbReference type="InterPro" id="IPR043041">
    <property type="entry name" value="PLipase_B-like_dom2"/>
</dbReference>
<dbReference type="AlphaFoldDB" id="A0A8C8R771"/>
<dbReference type="InterPro" id="IPR043040">
    <property type="entry name" value="PLipase_B-like_dom1"/>
</dbReference>
<evidence type="ECO:0000256" key="3">
    <source>
        <dbReference type="ARBA" id="ARBA00022801"/>
    </source>
</evidence>
<dbReference type="GO" id="GO:0009395">
    <property type="term" value="P:phospholipid catabolic process"/>
    <property type="evidence" value="ECO:0007669"/>
    <property type="project" value="TreeGrafter"/>
</dbReference>
<organism evidence="8 9">
    <name type="scientific">Pelusios castaneus</name>
    <name type="common">West African mud turtle</name>
    <dbReference type="NCBI Taxonomy" id="367368"/>
    <lineage>
        <taxon>Eukaryota</taxon>
        <taxon>Metazoa</taxon>
        <taxon>Chordata</taxon>
        <taxon>Craniata</taxon>
        <taxon>Vertebrata</taxon>
        <taxon>Euteleostomi</taxon>
        <taxon>Archelosauria</taxon>
        <taxon>Testudinata</taxon>
        <taxon>Testudines</taxon>
        <taxon>Pleurodira</taxon>
        <taxon>Pelomedusidae</taxon>
        <taxon>Pelusios</taxon>
    </lineage>
</organism>
<dbReference type="Proteomes" id="UP000694393">
    <property type="component" value="Unplaced"/>
</dbReference>
<dbReference type="PANTHER" id="PTHR12370:SF1">
    <property type="entry name" value="PHOSPHOLIPASE B-LIKE 1"/>
    <property type="match status" value="1"/>
</dbReference>
<dbReference type="InterPro" id="IPR007000">
    <property type="entry name" value="PLipase_B-like"/>
</dbReference>
<evidence type="ECO:0000256" key="4">
    <source>
        <dbReference type="ARBA" id="ARBA00022963"/>
    </source>
</evidence>
<evidence type="ECO:0000313" key="9">
    <source>
        <dbReference type="Proteomes" id="UP000694393"/>
    </source>
</evidence>
<comment type="similarity">
    <text evidence="1 7">Belongs to the phospholipase B-like family.</text>
</comment>
<evidence type="ECO:0000256" key="2">
    <source>
        <dbReference type="ARBA" id="ARBA00022729"/>
    </source>
</evidence>
<keyword evidence="9" id="KW-1185">Reference proteome</keyword>
<dbReference type="PANTHER" id="PTHR12370">
    <property type="entry name" value="PHOSPHOLIPASE B-RELATED"/>
    <property type="match status" value="1"/>
</dbReference>
<keyword evidence="2 7" id="KW-0732">Signal</keyword>
<keyword evidence="4 7" id="KW-0442">Lipid degradation</keyword>
<dbReference type="Gene3D" id="3.60.60.20">
    <property type="match status" value="1"/>
</dbReference>
<evidence type="ECO:0000256" key="1">
    <source>
        <dbReference type="ARBA" id="ARBA00007835"/>
    </source>
</evidence>
<evidence type="ECO:0000256" key="7">
    <source>
        <dbReference type="RuleBase" id="RU364138"/>
    </source>
</evidence>
<keyword evidence="6" id="KW-0325">Glycoprotein</keyword>
<proteinExistence type="inferred from homology"/>
<dbReference type="Ensembl" id="ENSPCET00000001092.1">
    <property type="protein sequence ID" value="ENSPCEP00000001054.1"/>
    <property type="gene ID" value="ENSPCEG00000000894.1"/>
</dbReference>
<keyword evidence="5 7" id="KW-0443">Lipid metabolism</keyword>
<dbReference type="Gene3D" id="2.10.70.60">
    <property type="entry name" value="Phospholipase B-like, domain 1"/>
    <property type="match status" value="1"/>
</dbReference>
<sequence length="537" mass="61857">MAWLGGGTCCWGLFLLWAAARAEIQYATVYWMKTEKTFQVKDVLDRNGAAYGFYNDTIQSTGWGILEIRAGYGSQCIGNKELMYAAGFLEGYLTAPRMYDHTANLYPELIKAPAILNKVQKFMGKQDQWTRQQIKNNKKDPFWRHAGYVMAQLDGLYMGALEWAKQHKQTPLRVFDVHFLNAVGDLLDLIPALFTYSAMGSYKGDPESSGRYQWDMGHCSALIKVLPGYENIYFAHSSWFTYAATLRIYKHWDFNIIDPMTVTGRISFSSYPGFLMSLDDFYILGSGLVMLQTTNNVFNHTLLEQVVPQSLFTWQRVRIANMMADSGKTWAQTFLRYNSGTYNNQYMVLDMNKVKLQKTLDDGALYIIEQIPTLVEYSDQTRILRKGYWPSYNIPFHERIYNLSGYTKFVKKYGLDFSYDLAPRAKIFRRDQGKVTNLEDMKYIMRYNNYMKEPYARLDPCKTICCRQDLSAALPVPAGCYDSKVTDFHMALVFAASAVNGPPVQDGLPVFSWKQFNLTRHQGLPESYNFDFVTMRP</sequence>
<dbReference type="EC" id="3.1.1.-" evidence="7"/>
<name>A0A8C8R771_9SAUR</name>
<dbReference type="InterPro" id="IPR043042">
    <property type="entry name" value="PLipase_B-like_dom3"/>
</dbReference>
<protein>
    <recommendedName>
        <fullName evidence="7">Phospholipase B-like</fullName>
        <ecNumber evidence="7">3.1.1.-</ecNumber>
    </recommendedName>
</protein>
<reference evidence="8" key="1">
    <citation type="submission" date="2025-08" db="UniProtKB">
        <authorList>
            <consortium name="Ensembl"/>
        </authorList>
    </citation>
    <scope>IDENTIFICATION</scope>
</reference>
<feature type="chain" id="PRO_5034526874" description="Phospholipase B-like" evidence="7">
    <location>
        <begin position="23"/>
        <end position="537"/>
    </location>
</feature>